<evidence type="ECO:0000313" key="1">
    <source>
        <dbReference type="EMBL" id="BAJ03651.1"/>
    </source>
</evidence>
<dbReference type="InterPro" id="IPR023614">
    <property type="entry name" value="Porin_dom_sf"/>
</dbReference>
<gene>
    <name evidence="1" type="ordered locus">SVI_3680</name>
</gene>
<accession>D4ZCA6</accession>
<dbReference type="OrthoDB" id="197869at2"/>
<dbReference type="SUPFAM" id="SSF56935">
    <property type="entry name" value="Porins"/>
    <property type="match status" value="1"/>
</dbReference>
<dbReference type="RefSeq" id="WP_013052944.1">
    <property type="nucleotide sequence ID" value="NC_014012.1"/>
</dbReference>
<dbReference type="Proteomes" id="UP000002350">
    <property type="component" value="Chromosome"/>
</dbReference>
<evidence type="ECO:0000313" key="2">
    <source>
        <dbReference type="Proteomes" id="UP000002350"/>
    </source>
</evidence>
<dbReference type="STRING" id="637905.SVI_3680"/>
<organism evidence="1 2">
    <name type="scientific">Shewanella violacea (strain JCM 10179 / CIP 106290 / LMG 19151 / DSS12)</name>
    <dbReference type="NCBI Taxonomy" id="637905"/>
    <lineage>
        <taxon>Bacteria</taxon>
        <taxon>Pseudomonadati</taxon>
        <taxon>Pseudomonadota</taxon>
        <taxon>Gammaproteobacteria</taxon>
        <taxon>Alteromonadales</taxon>
        <taxon>Shewanellaceae</taxon>
        <taxon>Shewanella</taxon>
    </lineage>
</organism>
<dbReference type="EMBL" id="AP011177">
    <property type="protein sequence ID" value="BAJ03651.1"/>
    <property type="molecule type" value="Genomic_DNA"/>
</dbReference>
<sequence length="450" mass="50972">MPDKITKKKLNRIIDKIVDVSSRALGGSVLLLLAHFGVMSQAQARIHDHSEQSEFNLSVNGFGTLGLVRNSSDELYFHRELSMNASDSEYSFKTDSLLGLQVNADLTESLDAIAQLVLKDRASDMALDSLELLFLRYRPNRDWAIRLGRTNTDLYIHSEYRNVSYAYLWSRPIPEFYAITSVIAKIDGVDISYTHNLEGGTWETKLAYGVTHSVLAVQANRFEIDIKNVFALTSIYTWDEWTFRLAAAAVEVDELDFLSNDVVDGLNLVPDTLWPEASKMAQDIDGPGQKLQYYALGLQYDHMNWVIQSELGYVDSDWGIIQSFYNGYLSVGYRVDEMTFYGVLANIDNSGEPTSYASPQLPAHFPLQLTAQINALYEGALEAFTSSKIEQTSLSLGMRWDLYPNTCIKFQWDHIWIDQRSAAMWTQVQEQVGDTEVDLLSVNFSFIFNL</sequence>
<dbReference type="Gene3D" id="2.40.160.10">
    <property type="entry name" value="Porin"/>
    <property type="match status" value="1"/>
</dbReference>
<evidence type="ECO:0008006" key="3">
    <source>
        <dbReference type="Google" id="ProtNLM"/>
    </source>
</evidence>
<dbReference type="eggNOG" id="COG3203">
    <property type="taxonomic scope" value="Bacteria"/>
</dbReference>
<keyword evidence="2" id="KW-1185">Reference proteome</keyword>
<reference evidence="2" key="1">
    <citation type="journal article" date="2010" name="Mol. Biosyst.">
        <title>Complete genome sequence and comparative analysis of Shewanella violacea, a psychrophilic and piezophilic bacterium from deep sea floor sediments.</title>
        <authorList>
            <person name="Aono E."/>
            <person name="Baba T."/>
            <person name="Ara T."/>
            <person name="Nishi T."/>
            <person name="Nakamichi T."/>
            <person name="Inamoto E."/>
            <person name="Toyonaga H."/>
            <person name="Hasegawa M."/>
            <person name="Takai Y."/>
            <person name="Okumura Y."/>
            <person name="Baba M."/>
            <person name="Tomita M."/>
            <person name="Kato C."/>
            <person name="Oshima T."/>
            <person name="Nakasone K."/>
            <person name="Mori H."/>
        </authorList>
    </citation>
    <scope>NUCLEOTIDE SEQUENCE [LARGE SCALE GENOMIC DNA]</scope>
    <source>
        <strain evidence="2">JCM 10179 / CIP 106290 / LMG 19151 / DSS12</strain>
    </source>
</reference>
<dbReference type="KEGG" id="svo:SVI_3680"/>
<protein>
    <recommendedName>
        <fullName evidence="3">Porin domain-containing protein</fullName>
    </recommendedName>
</protein>
<dbReference type="HOGENOM" id="CLU_036480_2_0_6"/>
<name>D4ZCA6_SHEVD</name>
<proteinExistence type="predicted"/>
<dbReference type="AlphaFoldDB" id="D4ZCA6"/>